<feature type="domain" description="Heterokaryon incompatibility" evidence="1">
    <location>
        <begin position="55"/>
        <end position="141"/>
    </location>
</feature>
<proteinExistence type="predicted"/>
<dbReference type="Pfam" id="PF26639">
    <property type="entry name" value="Het-6_barrel"/>
    <property type="match status" value="1"/>
</dbReference>
<protein>
    <recommendedName>
        <fullName evidence="1">Heterokaryon incompatibility domain-containing protein</fullName>
    </recommendedName>
</protein>
<dbReference type="PANTHER" id="PTHR24148">
    <property type="entry name" value="ANKYRIN REPEAT DOMAIN-CONTAINING PROTEIN 39 HOMOLOG-RELATED"/>
    <property type="match status" value="1"/>
</dbReference>
<dbReference type="AlphaFoldDB" id="A0A9P3CQP8"/>
<reference evidence="2 3" key="1">
    <citation type="submission" date="2021-01" db="EMBL/GenBank/DDBJ databases">
        <title>Cercospora kikuchii MAFF 305040 whole genome shotgun sequence.</title>
        <authorList>
            <person name="Kashiwa T."/>
            <person name="Suzuki T."/>
        </authorList>
    </citation>
    <scope>NUCLEOTIDE SEQUENCE [LARGE SCALE GENOMIC DNA]</scope>
    <source>
        <strain evidence="2 3">MAFF 305040</strain>
    </source>
</reference>
<name>A0A9P3CQP8_9PEZI</name>
<accession>A0A9P3CQP8</accession>
<dbReference type="Proteomes" id="UP000825890">
    <property type="component" value="Unassembled WGS sequence"/>
</dbReference>
<dbReference type="PANTHER" id="PTHR24148:SF82">
    <property type="entry name" value="HETEROKARYON INCOMPATIBILITY DOMAIN-CONTAINING PROTEIN"/>
    <property type="match status" value="1"/>
</dbReference>
<comment type="caution">
    <text evidence="2">The sequence shown here is derived from an EMBL/GenBank/DDBJ whole genome shotgun (WGS) entry which is preliminary data.</text>
</comment>
<dbReference type="InterPro" id="IPR052895">
    <property type="entry name" value="HetReg/Transcr_Mod"/>
</dbReference>
<dbReference type="OrthoDB" id="3945957at2759"/>
<gene>
    <name evidence="2" type="ORF">CKM354_001001700</name>
</gene>
<dbReference type="RefSeq" id="XP_044661398.1">
    <property type="nucleotide sequence ID" value="XM_044805463.1"/>
</dbReference>
<sequence length="741" mass="82537">MTQLTPPQFLASHASHIDLLLRGRQIRVLELAPGEATDGLTGKLKVAPLDTNVCYDAISYVWGSNVLPSTIELPSGRLQITISVDRALRRFRDRTGTRRLWADSICINQTDGDEKSHQVTLMGDIYRQASKVLIWVGEADEGCDMSGLAFWMMQFLSSFAVENRLHVTNVPGPDEVFDPQCITKLQNAFSGALRELRQRSHAEAPLRKNLWHPEINQIPLELRGLLLSSIGTGRAHKAGRPVDFGGVVSQPCNLTCPCQCVSTSLTADDETCFLLALNSVIALFARPWFGRIWVLQEAALAREAAFHCGSHKIPLESKFNAASTIKHALDWRYIAECPRMCAVRQATLFSNVVYGCAKPDAGGGLPTILEATRNFDSTEPRDRIYGILSMVSDITVGTVPLLPDYRTPMAKLWANVAASYLTSKPALGARPYEALCLARLSGCSRPMNRPSWAADFNHLSKEGRVSWERKSGFSTVQVSQWQDPFTGVYYMHDARSYCASRTSELVVTYDDAQWWRLGLHGVPVTSIAHCLPDSQFPAHPREQHIQDQLGRLSPEQAAEYAETQLFPWYIRCLRFAFSDQATYASWKPFVGMVMRAESRIPWVPDQESIINESRGDKYIDCLRAAADRTVASTPSSEGIEVDAPQMLTDLISFCYRAPHSHDLDLDRVMATTMDKRIAFVPSESRGGDMIFLFSGVPVPLVLRPTSHPNTFGLVGDAYVQGLMFGRSWPESTLKMRVAFLV</sequence>
<evidence type="ECO:0000259" key="1">
    <source>
        <dbReference type="Pfam" id="PF06985"/>
    </source>
</evidence>
<dbReference type="EMBL" id="BOLY01000006">
    <property type="protein sequence ID" value="GIZ46911.1"/>
    <property type="molecule type" value="Genomic_DNA"/>
</dbReference>
<dbReference type="Pfam" id="PF06985">
    <property type="entry name" value="HET"/>
    <property type="match status" value="1"/>
</dbReference>
<dbReference type="InterPro" id="IPR010730">
    <property type="entry name" value="HET"/>
</dbReference>
<dbReference type="GeneID" id="68295592"/>
<keyword evidence="3" id="KW-1185">Reference proteome</keyword>
<evidence type="ECO:0000313" key="2">
    <source>
        <dbReference type="EMBL" id="GIZ46911.1"/>
    </source>
</evidence>
<organism evidence="2 3">
    <name type="scientific">Cercospora kikuchii</name>
    <dbReference type="NCBI Taxonomy" id="84275"/>
    <lineage>
        <taxon>Eukaryota</taxon>
        <taxon>Fungi</taxon>
        <taxon>Dikarya</taxon>
        <taxon>Ascomycota</taxon>
        <taxon>Pezizomycotina</taxon>
        <taxon>Dothideomycetes</taxon>
        <taxon>Dothideomycetidae</taxon>
        <taxon>Mycosphaerellales</taxon>
        <taxon>Mycosphaerellaceae</taxon>
        <taxon>Cercospora</taxon>
    </lineage>
</organism>
<evidence type="ECO:0000313" key="3">
    <source>
        <dbReference type="Proteomes" id="UP000825890"/>
    </source>
</evidence>